<evidence type="ECO:0000313" key="8">
    <source>
        <dbReference type="Proteomes" id="UP000808349"/>
    </source>
</evidence>
<feature type="transmembrane region" description="Helical" evidence="5">
    <location>
        <begin position="111"/>
        <end position="130"/>
    </location>
</feature>
<dbReference type="InterPro" id="IPR036259">
    <property type="entry name" value="MFS_trans_sf"/>
</dbReference>
<dbReference type="PROSITE" id="PS50850">
    <property type="entry name" value="MFS"/>
    <property type="match status" value="1"/>
</dbReference>
<feature type="transmembrane region" description="Helical" evidence="5">
    <location>
        <begin position="375"/>
        <end position="396"/>
    </location>
</feature>
<dbReference type="Gene3D" id="1.20.1250.20">
    <property type="entry name" value="MFS general substrate transporter like domains"/>
    <property type="match status" value="2"/>
</dbReference>
<keyword evidence="2 5" id="KW-0812">Transmembrane</keyword>
<feature type="transmembrane region" description="Helical" evidence="5">
    <location>
        <begin position="220"/>
        <end position="239"/>
    </location>
</feature>
<dbReference type="Proteomes" id="UP000808349">
    <property type="component" value="Unassembled WGS sequence"/>
</dbReference>
<comment type="caution">
    <text evidence="7">The sequence shown here is derived from an EMBL/GenBank/DDBJ whole genome shotgun (WGS) entry which is preliminary data.</text>
</comment>
<evidence type="ECO:0000259" key="6">
    <source>
        <dbReference type="PROSITE" id="PS50850"/>
    </source>
</evidence>
<evidence type="ECO:0000256" key="3">
    <source>
        <dbReference type="ARBA" id="ARBA00022989"/>
    </source>
</evidence>
<feature type="transmembrane region" description="Helical" evidence="5">
    <location>
        <begin position="311"/>
        <end position="333"/>
    </location>
</feature>
<dbReference type="SUPFAM" id="SSF103473">
    <property type="entry name" value="MFS general substrate transporter"/>
    <property type="match status" value="1"/>
</dbReference>
<dbReference type="InterPro" id="IPR020846">
    <property type="entry name" value="MFS_dom"/>
</dbReference>
<accession>A0A9D7XG53</accession>
<feature type="transmembrane region" description="Helical" evidence="5">
    <location>
        <begin position="353"/>
        <end position="369"/>
    </location>
</feature>
<sequence>MNHQSASNTNPLNMVVIVAALGYFVDIYDLILFGIVKDPSLRALGVPESELFTVGSHLLNMQMIGMLTGGIIWGILGDKRGRLSTLFLTILLYSLANIANGFVQNVTQYEWMRFIAGVGLAGELGVGITLVSEIMTKESRGVGTSIVSGIGIAGAVLGFLIADWFDWRMAYFVGGGLGLLLLVLRISVYESGLFEKSKSNDIKRGDFLSLFNNLRQFKKYMLAILIGIPVWYSISQLAINASVYAKEGIVDGMISNAKAVTWHYVGASIGAILFGMISERYKSRRIGLFSSLFTLAVFIGLYFFLTGIDPVLFYAITCGLGLAMGGLWAIFMVNASEQFGTNLRATVTTTAPNFVRGTTVIISFGIVYLKQYYGIWFSGLVLGILCIVISLLAISFTEQSFGKDLDYVE</sequence>
<dbReference type="GO" id="GO:0046943">
    <property type="term" value="F:carboxylic acid transmembrane transporter activity"/>
    <property type="evidence" value="ECO:0007669"/>
    <property type="project" value="TreeGrafter"/>
</dbReference>
<dbReference type="PANTHER" id="PTHR23508">
    <property type="entry name" value="CARBOXYLIC ACID TRANSPORTER PROTEIN HOMOLOG"/>
    <property type="match status" value="1"/>
</dbReference>
<feature type="transmembrane region" description="Helical" evidence="5">
    <location>
        <begin position="83"/>
        <end position="99"/>
    </location>
</feature>
<evidence type="ECO:0000256" key="5">
    <source>
        <dbReference type="SAM" id="Phobius"/>
    </source>
</evidence>
<feature type="transmembrane region" description="Helical" evidence="5">
    <location>
        <begin position="56"/>
        <end position="76"/>
    </location>
</feature>
<name>A0A9D7XG53_9BACT</name>
<feature type="transmembrane region" description="Helical" evidence="5">
    <location>
        <begin position="142"/>
        <end position="162"/>
    </location>
</feature>
<dbReference type="AlphaFoldDB" id="A0A9D7XG53"/>
<feature type="transmembrane region" description="Helical" evidence="5">
    <location>
        <begin position="168"/>
        <end position="188"/>
    </location>
</feature>
<evidence type="ECO:0000313" key="7">
    <source>
        <dbReference type="EMBL" id="MBK9719381.1"/>
    </source>
</evidence>
<organism evidence="7 8">
    <name type="scientific">Candidatus Defluviibacterium haderslevense</name>
    <dbReference type="NCBI Taxonomy" id="2981993"/>
    <lineage>
        <taxon>Bacteria</taxon>
        <taxon>Pseudomonadati</taxon>
        <taxon>Bacteroidota</taxon>
        <taxon>Saprospiria</taxon>
        <taxon>Saprospirales</taxon>
        <taxon>Saprospiraceae</taxon>
        <taxon>Candidatus Defluviibacterium</taxon>
    </lineage>
</organism>
<keyword evidence="4 5" id="KW-0472">Membrane</keyword>
<evidence type="ECO:0000256" key="1">
    <source>
        <dbReference type="ARBA" id="ARBA00004141"/>
    </source>
</evidence>
<dbReference type="Pfam" id="PF07690">
    <property type="entry name" value="MFS_1"/>
    <property type="match status" value="1"/>
</dbReference>
<gene>
    <name evidence="7" type="ORF">IPO85_18080</name>
</gene>
<dbReference type="InterPro" id="IPR011701">
    <property type="entry name" value="MFS"/>
</dbReference>
<dbReference type="EMBL" id="JADKFW010000019">
    <property type="protein sequence ID" value="MBK9719381.1"/>
    <property type="molecule type" value="Genomic_DNA"/>
</dbReference>
<feature type="domain" description="Major facilitator superfamily (MFS) profile" evidence="6">
    <location>
        <begin position="15"/>
        <end position="401"/>
    </location>
</feature>
<evidence type="ECO:0000256" key="2">
    <source>
        <dbReference type="ARBA" id="ARBA00022692"/>
    </source>
</evidence>
<keyword evidence="3 5" id="KW-1133">Transmembrane helix</keyword>
<reference evidence="7 8" key="1">
    <citation type="submission" date="2020-10" db="EMBL/GenBank/DDBJ databases">
        <title>Connecting structure to function with the recovery of over 1000 high-quality activated sludge metagenome-assembled genomes encoding full-length rRNA genes using long-read sequencing.</title>
        <authorList>
            <person name="Singleton C.M."/>
            <person name="Petriglieri F."/>
            <person name="Kristensen J.M."/>
            <person name="Kirkegaard R.H."/>
            <person name="Michaelsen T.Y."/>
            <person name="Andersen M.H."/>
            <person name="Karst S.M."/>
            <person name="Dueholm M.S."/>
            <person name="Nielsen P.H."/>
            <person name="Albertsen M."/>
        </authorList>
    </citation>
    <scope>NUCLEOTIDE SEQUENCE [LARGE SCALE GENOMIC DNA]</scope>
    <source>
        <strain evidence="7">Ribe_18-Q3-R11-54_BAT3C.373</strain>
    </source>
</reference>
<dbReference type="GO" id="GO:0005886">
    <property type="term" value="C:plasma membrane"/>
    <property type="evidence" value="ECO:0007669"/>
    <property type="project" value="TreeGrafter"/>
</dbReference>
<feature type="transmembrane region" description="Helical" evidence="5">
    <location>
        <begin position="12"/>
        <end position="36"/>
    </location>
</feature>
<feature type="transmembrane region" description="Helical" evidence="5">
    <location>
        <begin position="286"/>
        <end position="305"/>
    </location>
</feature>
<feature type="transmembrane region" description="Helical" evidence="5">
    <location>
        <begin position="259"/>
        <end position="277"/>
    </location>
</feature>
<comment type="subcellular location">
    <subcellularLocation>
        <location evidence="1">Membrane</location>
        <topology evidence="1">Multi-pass membrane protein</topology>
    </subcellularLocation>
</comment>
<protein>
    <submittedName>
        <fullName evidence="7">MFS transporter</fullName>
    </submittedName>
</protein>
<proteinExistence type="predicted"/>
<dbReference type="PANTHER" id="PTHR23508:SF10">
    <property type="entry name" value="CARBOXYLIC ACID TRANSPORTER PROTEIN HOMOLOG"/>
    <property type="match status" value="1"/>
</dbReference>
<evidence type="ECO:0000256" key="4">
    <source>
        <dbReference type="ARBA" id="ARBA00023136"/>
    </source>
</evidence>